<dbReference type="InterPro" id="IPR045860">
    <property type="entry name" value="Snake_toxin-like_sf"/>
</dbReference>
<keyword evidence="1" id="KW-1133">Transmembrane helix</keyword>
<keyword evidence="1" id="KW-0812">Transmembrane</keyword>
<reference evidence="3" key="1">
    <citation type="submission" date="2023-09" db="UniProtKB">
        <authorList>
            <consortium name="Ensembl"/>
        </authorList>
    </citation>
    <scope>IDENTIFICATION</scope>
</reference>
<proteinExistence type="predicted"/>
<protein>
    <recommendedName>
        <fullName evidence="2">UPAR/Ly6 domain-containing protein</fullName>
    </recommendedName>
</protein>
<feature type="transmembrane region" description="Helical" evidence="1">
    <location>
        <begin position="16"/>
        <end position="34"/>
    </location>
</feature>
<feature type="domain" description="UPAR/Ly6" evidence="2">
    <location>
        <begin position="33"/>
        <end position="111"/>
    </location>
</feature>
<dbReference type="Ensembl" id="ENSBMST00010017859.1">
    <property type="protein sequence ID" value="ENSBMSP00010016138.1"/>
    <property type="gene ID" value="ENSBMSG00010011760.1"/>
</dbReference>
<dbReference type="Pfam" id="PF00021">
    <property type="entry name" value="UPAR_LY6"/>
    <property type="match status" value="1"/>
</dbReference>
<name>A0A8C0D9W7_BALMU</name>
<dbReference type="Gene3D" id="2.10.60.10">
    <property type="entry name" value="CD59"/>
    <property type="match status" value="1"/>
</dbReference>
<accession>A0A8C0D9W7</accession>
<dbReference type="InterPro" id="IPR016054">
    <property type="entry name" value="LY6_UPA_recep-like"/>
</dbReference>
<evidence type="ECO:0000259" key="2">
    <source>
        <dbReference type="Pfam" id="PF00021"/>
    </source>
</evidence>
<evidence type="ECO:0000256" key="1">
    <source>
        <dbReference type="SAM" id="Phobius"/>
    </source>
</evidence>
<dbReference type="AlphaFoldDB" id="A0A8C0D9W7"/>
<evidence type="ECO:0000313" key="3">
    <source>
        <dbReference type="Ensembl" id="ENSBMSP00010016138.1"/>
    </source>
</evidence>
<organism evidence="3">
    <name type="scientific">Balaenoptera musculus</name>
    <name type="common">Blue whale</name>
    <dbReference type="NCBI Taxonomy" id="9771"/>
    <lineage>
        <taxon>Eukaryota</taxon>
        <taxon>Metazoa</taxon>
        <taxon>Chordata</taxon>
        <taxon>Craniata</taxon>
        <taxon>Vertebrata</taxon>
        <taxon>Euteleostomi</taxon>
        <taxon>Mammalia</taxon>
        <taxon>Eutheria</taxon>
        <taxon>Laurasiatheria</taxon>
        <taxon>Artiodactyla</taxon>
        <taxon>Whippomorpha</taxon>
        <taxon>Cetacea</taxon>
        <taxon>Mysticeti</taxon>
        <taxon>Balaenopteridae</taxon>
        <taxon>Balaenoptera</taxon>
    </lineage>
</organism>
<dbReference type="OMA" id="FRCCHDS"/>
<keyword evidence="1" id="KW-0472">Membrane</keyword>
<sequence>MFPPSHHLHESPGPEITFLIFSLALLFLFDFPALECFQCHRVNASGVCESGESFCQTQGSQHETFHLVVGMGDTISYGYQGCSSLCVPMKLFKLSVTVEFRCCHDSPLCNKF</sequence>
<dbReference type="GeneTree" id="ENSGT00940000163158"/>